<reference evidence="2 3" key="1">
    <citation type="submission" date="2024-03" db="EMBL/GenBank/DDBJ databases">
        <title>Human intestinal bacterial collection.</title>
        <authorList>
            <person name="Pauvert C."/>
            <person name="Hitch T.C.A."/>
            <person name="Clavel T."/>
        </authorList>
    </citation>
    <scope>NUCLEOTIDE SEQUENCE [LARGE SCALE GENOMIC DNA]</scope>
    <source>
        <strain evidence="2 3">CLA-SR-H024</strain>
    </source>
</reference>
<evidence type="ECO:0000259" key="1">
    <source>
        <dbReference type="Pfam" id="PF08924"/>
    </source>
</evidence>
<name>A0ABV1F5K6_9BACI</name>
<dbReference type="RefSeq" id="WP_349205531.1">
    <property type="nucleotide sequence ID" value="NZ_JBBMFN010000135.1"/>
</dbReference>
<dbReference type="SUPFAM" id="SSF51445">
    <property type="entry name" value="(Trans)glycosidases"/>
    <property type="match status" value="1"/>
</dbReference>
<evidence type="ECO:0000313" key="3">
    <source>
        <dbReference type="Proteomes" id="UP001465426"/>
    </source>
</evidence>
<accession>A0ABV1F5K6</accession>
<dbReference type="GO" id="GO:0016787">
    <property type="term" value="F:hydrolase activity"/>
    <property type="evidence" value="ECO:0007669"/>
    <property type="project" value="UniProtKB-KW"/>
</dbReference>
<sequence>MFQKSNNGIQFLSKEQGISHAKEAEGFAKTVGQPEGTAIYFAVDFDAQSSHLSKILEFVEGIKSALKDYKVGVYGSYNVMQVVKGNVDYYWQTYAWSRGHVADFIHMR</sequence>
<gene>
    <name evidence="2" type="ORF">WMO63_23695</name>
</gene>
<dbReference type="Gene3D" id="3.20.20.80">
    <property type="entry name" value="Glycosidases"/>
    <property type="match status" value="1"/>
</dbReference>
<dbReference type="Proteomes" id="UP001465426">
    <property type="component" value="Unassembled WGS sequence"/>
</dbReference>
<dbReference type="InterPro" id="IPR015020">
    <property type="entry name" value="Rv2525c-like_Glyco_Hydro-like"/>
</dbReference>
<comment type="caution">
    <text evidence="2">The sequence shown here is derived from an EMBL/GenBank/DDBJ whole genome shotgun (WGS) entry which is preliminary data.</text>
</comment>
<dbReference type="EMBL" id="JBBMFN010000135">
    <property type="protein sequence ID" value="MEQ2468657.1"/>
    <property type="molecule type" value="Genomic_DNA"/>
</dbReference>
<organism evidence="2 3">
    <name type="scientific">Niallia hominis</name>
    <dbReference type="NCBI Taxonomy" id="3133173"/>
    <lineage>
        <taxon>Bacteria</taxon>
        <taxon>Bacillati</taxon>
        <taxon>Bacillota</taxon>
        <taxon>Bacilli</taxon>
        <taxon>Bacillales</taxon>
        <taxon>Bacillaceae</taxon>
        <taxon>Niallia</taxon>
    </lineage>
</organism>
<dbReference type="InterPro" id="IPR017853">
    <property type="entry name" value="GH"/>
</dbReference>
<keyword evidence="2" id="KW-0378">Hydrolase</keyword>
<proteinExistence type="predicted"/>
<dbReference type="Pfam" id="PF08924">
    <property type="entry name" value="Rv2525c_GlyHyd-like"/>
    <property type="match status" value="1"/>
</dbReference>
<feature type="domain" description="Rv2525c-like glycoside hydrolase-like" evidence="1">
    <location>
        <begin position="10"/>
        <end position="88"/>
    </location>
</feature>
<keyword evidence="3" id="KW-1185">Reference proteome</keyword>
<evidence type="ECO:0000313" key="2">
    <source>
        <dbReference type="EMBL" id="MEQ2468657.1"/>
    </source>
</evidence>
<protein>
    <submittedName>
        <fullName evidence="2">Glycoside hydrolase domain-containing protein</fullName>
    </submittedName>
</protein>